<feature type="transmembrane region" description="Helical" evidence="6">
    <location>
        <begin position="387"/>
        <end position="404"/>
    </location>
</feature>
<dbReference type="InterPro" id="IPR017941">
    <property type="entry name" value="Rieske_2Fe-2S"/>
</dbReference>
<evidence type="ECO:0000256" key="4">
    <source>
        <dbReference type="ARBA" id="ARBA00023004"/>
    </source>
</evidence>
<dbReference type="EMBL" id="SFAN01000184">
    <property type="protein sequence ID" value="TRV16371.1"/>
    <property type="molecule type" value="Genomic_DNA"/>
</dbReference>
<keyword evidence="6" id="KW-0472">Membrane</keyword>
<keyword evidence="3" id="KW-0809">Transit peptide</keyword>
<dbReference type="InterPro" id="IPR013626">
    <property type="entry name" value="PaO"/>
</dbReference>
<evidence type="ECO:0000256" key="6">
    <source>
        <dbReference type="SAM" id="Phobius"/>
    </source>
</evidence>
<evidence type="ECO:0000259" key="7">
    <source>
        <dbReference type="PROSITE" id="PS51296"/>
    </source>
</evidence>
<dbReference type="GO" id="GO:0016705">
    <property type="term" value="F:oxidoreductase activity, acting on paired donors, with incorporation or reduction of molecular oxygen"/>
    <property type="evidence" value="ECO:0007669"/>
    <property type="project" value="UniProtKB-ARBA"/>
</dbReference>
<dbReference type="GO" id="GO:0046872">
    <property type="term" value="F:metal ion binding"/>
    <property type="evidence" value="ECO:0007669"/>
    <property type="project" value="UniProtKB-KW"/>
</dbReference>
<dbReference type="PANTHER" id="PTHR21266">
    <property type="entry name" value="IRON-SULFUR DOMAIN CONTAINING PROTEIN"/>
    <property type="match status" value="1"/>
</dbReference>
<reference evidence="8 9" key="1">
    <citation type="submission" date="2019-01" db="EMBL/GenBank/DDBJ databases">
        <title>Coherence of Microcystis species and biogeography revealed through population genomics.</title>
        <authorList>
            <person name="Perez-Carrascal O.M."/>
            <person name="Terrat Y."/>
            <person name="Giani A."/>
            <person name="Fortin N."/>
            <person name="Tromas N."/>
            <person name="Shapiro B.J."/>
        </authorList>
    </citation>
    <scope>NUCLEOTIDE SEQUENCE [LARGE SCALE GENOMIC DNA]</scope>
    <source>
        <strain evidence="8">Mf_WU_F_19750830_S460</strain>
    </source>
</reference>
<dbReference type="InterPro" id="IPR050584">
    <property type="entry name" value="Cholesterol_7-desaturase"/>
</dbReference>
<organism evidence="8 9">
    <name type="scientific">Microcystis flos-aquae Mf_WU_F_19750830_S460</name>
    <dbReference type="NCBI Taxonomy" id="2486237"/>
    <lineage>
        <taxon>Bacteria</taxon>
        <taxon>Bacillati</taxon>
        <taxon>Cyanobacteriota</taxon>
        <taxon>Cyanophyceae</taxon>
        <taxon>Oscillatoriophycideae</taxon>
        <taxon>Chroococcales</taxon>
        <taxon>Microcystaceae</taxon>
        <taxon>Microcystis</taxon>
    </lineage>
</organism>
<dbReference type="Gene3D" id="3.90.380.10">
    <property type="entry name" value="Naphthalene 1,2-dioxygenase Alpha Subunit, Chain A, domain 1"/>
    <property type="match status" value="1"/>
</dbReference>
<evidence type="ECO:0000256" key="5">
    <source>
        <dbReference type="ARBA" id="ARBA00023014"/>
    </source>
</evidence>
<proteinExistence type="predicted"/>
<dbReference type="Gene3D" id="2.102.10.10">
    <property type="entry name" value="Rieske [2Fe-2S] iron-sulphur domain"/>
    <property type="match status" value="1"/>
</dbReference>
<keyword evidence="5" id="KW-0411">Iron-sulfur</keyword>
<dbReference type="Pfam" id="PF00355">
    <property type="entry name" value="Rieske"/>
    <property type="match status" value="1"/>
</dbReference>
<dbReference type="SUPFAM" id="SSF50022">
    <property type="entry name" value="ISP domain"/>
    <property type="match status" value="1"/>
</dbReference>
<keyword evidence="4" id="KW-0408">Iron</keyword>
<keyword evidence="6" id="KW-1133">Transmembrane helix</keyword>
<dbReference type="PROSITE" id="PS51296">
    <property type="entry name" value="RIESKE"/>
    <property type="match status" value="1"/>
</dbReference>
<protein>
    <submittedName>
        <fullName evidence="8">Ring-hydroxylating oxygenase subunit alpha</fullName>
    </submittedName>
</protein>
<accession>A0A552L825</accession>
<dbReference type="GO" id="GO:0051537">
    <property type="term" value="F:2 iron, 2 sulfur cluster binding"/>
    <property type="evidence" value="ECO:0007669"/>
    <property type="project" value="UniProtKB-KW"/>
</dbReference>
<comment type="caution">
    <text evidence="8">The sequence shown here is derived from an EMBL/GenBank/DDBJ whole genome shotgun (WGS) entry which is preliminary data.</text>
</comment>
<dbReference type="GO" id="GO:0005737">
    <property type="term" value="C:cytoplasm"/>
    <property type="evidence" value="ECO:0007669"/>
    <property type="project" value="TreeGrafter"/>
</dbReference>
<feature type="domain" description="Rieske" evidence="7">
    <location>
        <begin position="22"/>
        <end position="126"/>
    </location>
</feature>
<evidence type="ECO:0000313" key="8">
    <source>
        <dbReference type="EMBL" id="TRV16371.1"/>
    </source>
</evidence>
<evidence type="ECO:0000256" key="3">
    <source>
        <dbReference type="ARBA" id="ARBA00022946"/>
    </source>
</evidence>
<evidence type="ECO:0000256" key="2">
    <source>
        <dbReference type="ARBA" id="ARBA00022723"/>
    </source>
</evidence>
<feature type="transmembrane region" description="Helical" evidence="6">
    <location>
        <begin position="410"/>
        <end position="429"/>
    </location>
</feature>
<dbReference type="SUPFAM" id="SSF55961">
    <property type="entry name" value="Bet v1-like"/>
    <property type="match status" value="1"/>
</dbReference>
<dbReference type="InterPro" id="IPR036922">
    <property type="entry name" value="Rieske_2Fe-2S_sf"/>
</dbReference>
<keyword evidence="1" id="KW-0001">2Fe-2S</keyword>
<gene>
    <name evidence="8" type="ORF">EWV40_20330</name>
</gene>
<name>A0A552L825_9CHRO</name>
<sequence length="447" mass="52140">MTSTDQSQPLPRDDYFHYQNCWYPVLFVQDWQKNPYSFSLYGQPLLIFRDQQGKWGCLLDRCPHRLAKLSTGQMIAGRLECLYHGWQFETDGKCSHIPQLPVNTPIPRNAKVKSYGVVERQGVLWVWLGEEETAKESDIPIIKDLEDPNCVHTDYVIDFPYEQGYLLENLLDPAHVNISHDRSEFGAKRENAQPLAFQILEVSARGIRSQWRNSCNPQESWKYLDFIAPNLVHYRFSLPNPHWCAGLALYGISLGQGRSRLLMRRYQNFAVNSRQYRWRWLEHLRQSRILEDDLPLIQSQQQMVEKSRDSLQKLYLPLKSSDALVIELRQWFDRYGDSFPYYQGYTSQRTTAIDLSDPLPLDRYSRHTVHCRTCSTAHEKMVKTKQIAILMGILLALLAILSPNQSIYQITALIFAILALAIAIAANYTRTKFERTYEKSILVQQHF</sequence>
<keyword evidence="2" id="KW-0479">Metal-binding</keyword>
<dbReference type="Proteomes" id="UP000320730">
    <property type="component" value="Unassembled WGS sequence"/>
</dbReference>
<dbReference type="GO" id="GO:0010277">
    <property type="term" value="F:chlorophyllide a oxygenase activity"/>
    <property type="evidence" value="ECO:0007669"/>
    <property type="project" value="InterPro"/>
</dbReference>
<dbReference type="Pfam" id="PF08417">
    <property type="entry name" value="PaO"/>
    <property type="match status" value="1"/>
</dbReference>
<dbReference type="AlphaFoldDB" id="A0A552L825"/>
<evidence type="ECO:0000313" key="9">
    <source>
        <dbReference type="Proteomes" id="UP000320730"/>
    </source>
</evidence>
<evidence type="ECO:0000256" key="1">
    <source>
        <dbReference type="ARBA" id="ARBA00022714"/>
    </source>
</evidence>
<keyword evidence="6" id="KW-0812">Transmembrane</keyword>
<dbReference type="PANTHER" id="PTHR21266:SF29">
    <property type="entry name" value="PROTEIN TIC 55, CHLOROPLASTIC"/>
    <property type="match status" value="1"/>
</dbReference>